<comment type="caution">
    <text evidence="2">The sequence shown here is derived from an EMBL/GenBank/DDBJ whole genome shotgun (WGS) entry which is preliminary data.</text>
</comment>
<evidence type="ECO:0000313" key="3">
    <source>
        <dbReference type="Proteomes" id="UP000253551"/>
    </source>
</evidence>
<accession>A0A367KL01</accession>
<evidence type="ECO:0000256" key="1">
    <source>
        <dbReference type="SAM" id="SignalP"/>
    </source>
</evidence>
<dbReference type="Proteomes" id="UP000253551">
    <property type="component" value="Unassembled WGS sequence"/>
</dbReference>
<proteinExistence type="predicted"/>
<name>A0A367KL01_RHIST</name>
<feature type="chain" id="PRO_5016777249" evidence="1">
    <location>
        <begin position="20"/>
        <end position="135"/>
    </location>
</feature>
<protein>
    <submittedName>
        <fullName evidence="2">Uncharacterized protein</fullName>
    </submittedName>
</protein>
<keyword evidence="3" id="KW-1185">Reference proteome</keyword>
<organism evidence="2 3">
    <name type="scientific">Rhizopus stolonifer</name>
    <name type="common">Rhizopus nigricans</name>
    <dbReference type="NCBI Taxonomy" id="4846"/>
    <lineage>
        <taxon>Eukaryota</taxon>
        <taxon>Fungi</taxon>
        <taxon>Fungi incertae sedis</taxon>
        <taxon>Mucoromycota</taxon>
        <taxon>Mucoromycotina</taxon>
        <taxon>Mucoromycetes</taxon>
        <taxon>Mucorales</taxon>
        <taxon>Mucorineae</taxon>
        <taxon>Rhizopodaceae</taxon>
        <taxon>Rhizopus</taxon>
    </lineage>
</organism>
<gene>
    <name evidence="2" type="ORF">CU098_009339</name>
</gene>
<dbReference type="AlphaFoldDB" id="A0A367KL01"/>
<feature type="signal peptide" evidence="1">
    <location>
        <begin position="1"/>
        <end position="19"/>
    </location>
</feature>
<sequence length="135" mass="14171">MVKDAFLVGLGALVLTVQGQEATTTKIMNIPTDFPLAIPTAIPSEIIASISNLVNNPASIQSYVAQASAQISNLPSQYQASAYSILSKVSQSIAAAKPKNTDSHKPPTSSYAYQSFQPISLIGALVITTFIASLM</sequence>
<evidence type="ECO:0000313" key="2">
    <source>
        <dbReference type="EMBL" id="RCI02810.1"/>
    </source>
</evidence>
<dbReference type="EMBL" id="PJQM01001253">
    <property type="protein sequence ID" value="RCI02810.1"/>
    <property type="molecule type" value="Genomic_DNA"/>
</dbReference>
<dbReference type="OrthoDB" id="2233457at2759"/>
<reference evidence="2 3" key="1">
    <citation type="journal article" date="2018" name="G3 (Bethesda)">
        <title>Phylogenetic and Phylogenomic Definition of Rhizopus Species.</title>
        <authorList>
            <person name="Gryganskyi A.P."/>
            <person name="Golan J."/>
            <person name="Dolatabadi S."/>
            <person name="Mondo S."/>
            <person name="Robb S."/>
            <person name="Idnurm A."/>
            <person name="Muszewska A."/>
            <person name="Steczkiewicz K."/>
            <person name="Masonjones S."/>
            <person name="Liao H.L."/>
            <person name="Gajdeczka M.T."/>
            <person name="Anike F."/>
            <person name="Vuek A."/>
            <person name="Anishchenko I.M."/>
            <person name="Voigt K."/>
            <person name="de Hoog G.S."/>
            <person name="Smith M.E."/>
            <person name="Heitman J."/>
            <person name="Vilgalys R."/>
            <person name="Stajich J.E."/>
        </authorList>
    </citation>
    <scope>NUCLEOTIDE SEQUENCE [LARGE SCALE GENOMIC DNA]</scope>
    <source>
        <strain evidence="2 3">LSU 92-RS-03</strain>
    </source>
</reference>
<keyword evidence="1" id="KW-0732">Signal</keyword>